<accession>A0ABW8USW4</accession>
<dbReference type="Proteomes" id="UP001627408">
    <property type="component" value="Unassembled WGS sequence"/>
</dbReference>
<dbReference type="Gene3D" id="3.30.300.20">
    <property type="match status" value="1"/>
</dbReference>
<dbReference type="PANTHER" id="PTHR35368">
    <property type="entry name" value="HYDROPEROXIDE REDUCTASE"/>
    <property type="match status" value="1"/>
</dbReference>
<protein>
    <submittedName>
        <fullName evidence="1">OsmC family protein</fullName>
        <ecNumber evidence="1">1.11.1.-</ecNumber>
    </submittedName>
</protein>
<sequence>MTMAVKMKTVVTYRTTATCPTHARTEIPVRDLNVIIDEPVERGGTNMGPSPTETAMTALIACTNVIGHKNAKRLGIDLGEVTIDADAKFDRRGVLMEEEIDVPFPAITLTVNCKTPATQDDLDTVGRETAKYCAISKLFEAAGTDLTVTWVKST</sequence>
<organism evidence="1 2">
    <name type="scientific">Tateyamaria armeniaca</name>
    <dbReference type="NCBI Taxonomy" id="2518930"/>
    <lineage>
        <taxon>Bacteria</taxon>
        <taxon>Pseudomonadati</taxon>
        <taxon>Pseudomonadota</taxon>
        <taxon>Alphaproteobacteria</taxon>
        <taxon>Rhodobacterales</taxon>
        <taxon>Roseobacteraceae</taxon>
        <taxon>Tateyamaria</taxon>
    </lineage>
</organism>
<dbReference type="GO" id="GO:0004601">
    <property type="term" value="F:peroxidase activity"/>
    <property type="evidence" value="ECO:0007669"/>
    <property type="project" value="UniProtKB-KW"/>
</dbReference>
<name>A0ABW8USW4_9RHOB</name>
<dbReference type="InterPro" id="IPR015946">
    <property type="entry name" value="KH_dom-like_a/b"/>
</dbReference>
<dbReference type="Pfam" id="PF02566">
    <property type="entry name" value="OsmC"/>
    <property type="match status" value="1"/>
</dbReference>
<dbReference type="InterPro" id="IPR003718">
    <property type="entry name" value="OsmC/Ohr_fam"/>
</dbReference>
<dbReference type="InterPro" id="IPR052924">
    <property type="entry name" value="OsmC/Ohr_hydroprdx_reductase"/>
</dbReference>
<reference evidence="1 2" key="1">
    <citation type="submission" date="2024-08" db="EMBL/GenBank/DDBJ databases">
        <title>Tateyamaria sp. nov., isolated from marine algae.</title>
        <authorList>
            <person name="Choi B.J."/>
            <person name="Kim J.M."/>
            <person name="Lee J.K."/>
            <person name="Choi D.G."/>
            <person name="Bayburt H."/>
            <person name="Baek J.H."/>
            <person name="Han D.M."/>
            <person name="Jeon C.O."/>
        </authorList>
    </citation>
    <scope>NUCLEOTIDE SEQUENCE [LARGE SCALE GENOMIC DNA]</scope>
    <source>
        <strain evidence="1 2">KMU-156</strain>
    </source>
</reference>
<dbReference type="RefSeq" id="WP_407590471.1">
    <property type="nucleotide sequence ID" value="NZ_JBHDIY010000002.1"/>
</dbReference>
<proteinExistence type="predicted"/>
<comment type="caution">
    <text evidence="1">The sequence shown here is derived from an EMBL/GenBank/DDBJ whole genome shotgun (WGS) entry which is preliminary data.</text>
</comment>
<keyword evidence="1" id="KW-0560">Oxidoreductase</keyword>
<dbReference type="EMBL" id="JBHDIY010000002">
    <property type="protein sequence ID" value="MFL4468732.1"/>
    <property type="molecule type" value="Genomic_DNA"/>
</dbReference>
<gene>
    <name evidence="1" type="ORF">ACERZ8_02140</name>
</gene>
<dbReference type="PANTHER" id="PTHR35368:SF1">
    <property type="entry name" value="HYDROPEROXIDE REDUCTASE"/>
    <property type="match status" value="1"/>
</dbReference>
<evidence type="ECO:0000313" key="1">
    <source>
        <dbReference type="EMBL" id="MFL4468732.1"/>
    </source>
</evidence>
<dbReference type="EC" id="1.11.1.-" evidence="1"/>
<dbReference type="SUPFAM" id="SSF82784">
    <property type="entry name" value="OsmC-like"/>
    <property type="match status" value="1"/>
</dbReference>
<keyword evidence="1" id="KW-0575">Peroxidase</keyword>
<dbReference type="InterPro" id="IPR036102">
    <property type="entry name" value="OsmC/Ohrsf"/>
</dbReference>
<keyword evidence="2" id="KW-1185">Reference proteome</keyword>
<evidence type="ECO:0000313" key="2">
    <source>
        <dbReference type="Proteomes" id="UP001627408"/>
    </source>
</evidence>